<accession>A0A1L9V4G0</accession>
<dbReference type="AlphaFoldDB" id="A0A1L9V4G0"/>
<dbReference type="Proteomes" id="UP000184300">
    <property type="component" value="Unassembled WGS sequence"/>
</dbReference>
<keyword evidence="4" id="KW-1185">Reference proteome</keyword>
<feature type="chain" id="PRO_5012363577" description="Beta-glucuronidase C-terminal domain-containing protein" evidence="1">
    <location>
        <begin position="21"/>
        <end position="510"/>
    </location>
</feature>
<evidence type="ECO:0000256" key="1">
    <source>
        <dbReference type="SAM" id="SignalP"/>
    </source>
</evidence>
<protein>
    <recommendedName>
        <fullName evidence="2">Beta-glucuronidase C-terminal domain-containing protein</fullName>
    </recommendedName>
</protein>
<dbReference type="EMBL" id="KV878927">
    <property type="protein sequence ID" value="OJJ78807.1"/>
    <property type="molecule type" value="Genomic_DNA"/>
</dbReference>
<dbReference type="VEuPathDB" id="FungiDB:ASPGLDRAFT_40501"/>
<feature type="signal peptide" evidence="1">
    <location>
        <begin position="1"/>
        <end position="20"/>
    </location>
</feature>
<dbReference type="Gene3D" id="3.20.20.80">
    <property type="entry name" value="Glycosidases"/>
    <property type="match status" value="1"/>
</dbReference>
<evidence type="ECO:0000313" key="4">
    <source>
        <dbReference type="Proteomes" id="UP000184300"/>
    </source>
</evidence>
<dbReference type="InterPro" id="IPR031728">
    <property type="entry name" value="GlcAase_C"/>
</dbReference>
<dbReference type="PANTHER" id="PTHR36183">
    <property type="entry name" value="BETA-GLUCURONIDASE"/>
    <property type="match status" value="1"/>
</dbReference>
<gene>
    <name evidence="3" type="ORF">ASPGLDRAFT_40501</name>
</gene>
<dbReference type="Pfam" id="PF16862">
    <property type="entry name" value="Glyco_hydro_79C"/>
    <property type="match status" value="1"/>
</dbReference>
<dbReference type="GeneID" id="34461489"/>
<organism evidence="3 4">
    <name type="scientific">Aspergillus glaucus CBS 516.65</name>
    <dbReference type="NCBI Taxonomy" id="1160497"/>
    <lineage>
        <taxon>Eukaryota</taxon>
        <taxon>Fungi</taxon>
        <taxon>Dikarya</taxon>
        <taxon>Ascomycota</taxon>
        <taxon>Pezizomycotina</taxon>
        <taxon>Eurotiomycetes</taxon>
        <taxon>Eurotiomycetidae</taxon>
        <taxon>Eurotiales</taxon>
        <taxon>Aspergillaceae</taxon>
        <taxon>Aspergillus</taxon>
        <taxon>Aspergillus subgen. Aspergillus</taxon>
    </lineage>
</organism>
<dbReference type="PANTHER" id="PTHR36183:SF2">
    <property type="entry name" value="BETA-GLUCURONIDASE C-TERMINAL DOMAIN-CONTAINING PROTEIN"/>
    <property type="match status" value="1"/>
</dbReference>
<dbReference type="OrthoDB" id="2831684at2759"/>
<reference evidence="4" key="1">
    <citation type="journal article" date="2017" name="Genome Biol.">
        <title>Comparative genomics reveals high biological diversity and specific adaptations in the industrially and medically important fungal genus Aspergillus.</title>
        <authorList>
            <person name="de Vries R.P."/>
            <person name="Riley R."/>
            <person name="Wiebenga A."/>
            <person name="Aguilar-Osorio G."/>
            <person name="Amillis S."/>
            <person name="Uchima C.A."/>
            <person name="Anderluh G."/>
            <person name="Asadollahi M."/>
            <person name="Askin M."/>
            <person name="Barry K."/>
            <person name="Battaglia E."/>
            <person name="Bayram O."/>
            <person name="Benocci T."/>
            <person name="Braus-Stromeyer S.A."/>
            <person name="Caldana C."/>
            <person name="Canovas D."/>
            <person name="Cerqueira G.C."/>
            <person name="Chen F."/>
            <person name="Chen W."/>
            <person name="Choi C."/>
            <person name="Clum A."/>
            <person name="Dos Santos R.A."/>
            <person name="Damasio A.R."/>
            <person name="Diallinas G."/>
            <person name="Emri T."/>
            <person name="Fekete E."/>
            <person name="Flipphi M."/>
            <person name="Freyberg S."/>
            <person name="Gallo A."/>
            <person name="Gournas C."/>
            <person name="Habgood R."/>
            <person name="Hainaut M."/>
            <person name="Harispe M.L."/>
            <person name="Henrissat B."/>
            <person name="Hilden K.S."/>
            <person name="Hope R."/>
            <person name="Hossain A."/>
            <person name="Karabika E."/>
            <person name="Karaffa L."/>
            <person name="Karanyi Z."/>
            <person name="Krasevec N."/>
            <person name="Kuo A."/>
            <person name="Kusch H."/>
            <person name="LaButti K."/>
            <person name="Lagendijk E.L."/>
            <person name="Lapidus A."/>
            <person name="Levasseur A."/>
            <person name="Lindquist E."/>
            <person name="Lipzen A."/>
            <person name="Logrieco A.F."/>
            <person name="MacCabe A."/>
            <person name="Maekelae M.R."/>
            <person name="Malavazi I."/>
            <person name="Melin P."/>
            <person name="Meyer V."/>
            <person name="Mielnichuk N."/>
            <person name="Miskei M."/>
            <person name="Molnar A.P."/>
            <person name="Mule G."/>
            <person name="Ngan C.Y."/>
            <person name="Orejas M."/>
            <person name="Orosz E."/>
            <person name="Ouedraogo J.P."/>
            <person name="Overkamp K.M."/>
            <person name="Park H.-S."/>
            <person name="Perrone G."/>
            <person name="Piumi F."/>
            <person name="Punt P.J."/>
            <person name="Ram A.F."/>
            <person name="Ramon A."/>
            <person name="Rauscher S."/>
            <person name="Record E."/>
            <person name="Riano-Pachon D.M."/>
            <person name="Robert V."/>
            <person name="Roehrig J."/>
            <person name="Ruller R."/>
            <person name="Salamov A."/>
            <person name="Salih N.S."/>
            <person name="Samson R.A."/>
            <person name="Sandor E."/>
            <person name="Sanguinetti M."/>
            <person name="Schuetze T."/>
            <person name="Sepcic K."/>
            <person name="Shelest E."/>
            <person name="Sherlock G."/>
            <person name="Sophianopoulou V."/>
            <person name="Squina F.M."/>
            <person name="Sun H."/>
            <person name="Susca A."/>
            <person name="Todd R.B."/>
            <person name="Tsang A."/>
            <person name="Unkles S.E."/>
            <person name="van de Wiele N."/>
            <person name="van Rossen-Uffink D."/>
            <person name="Oliveira J.V."/>
            <person name="Vesth T.C."/>
            <person name="Visser J."/>
            <person name="Yu J.-H."/>
            <person name="Zhou M."/>
            <person name="Andersen M.R."/>
            <person name="Archer D.B."/>
            <person name="Baker S.E."/>
            <person name="Benoit I."/>
            <person name="Brakhage A.A."/>
            <person name="Braus G.H."/>
            <person name="Fischer R."/>
            <person name="Frisvad J.C."/>
            <person name="Goldman G.H."/>
            <person name="Houbraken J."/>
            <person name="Oakley B."/>
            <person name="Pocsi I."/>
            <person name="Scazzocchio C."/>
            <person name="Seiboth B."/>
            <person name="vanKuyk P.A."/>
            <person name="Wortman J."/>
            <person name="Dyer P.S."/>
            <person name="Grigoriev I.V."/>
        </authorList>
    </citation>
    <scope>NUCLEOTIDE SEQUENCE [LARGE SCALE GENOMIC DNA]</scope>
    <source>
        <strain evidence="4">CBS 516.65</strain>
    </source>
</reference>
<dbReference type="InterPro" id="IPR052974">
    <property type="entry name" value="GH79_Enzymes"/>
</dbReference>
<dbReference type="RefSeq" id="XP_022395505.1">
    <property type="nucleotide sequence ID" value="XM_022545228.1"/>
</dbReference>
<evidence type="ECO:0000259" key="2">
    <source>
        <dbReference type="Pfam" id="PF16862"/>
    </source>
</evidence>
<sequence length="510" mass="56975">MFLYSSMLLGTALLLQQGQSHHPHPIAIPDVPKDSSPVSRDLQSFSIEFAFFPDFAGNISHPNEFSKALLGNLGKVTGIFPKVRVGGTTQDHATYFPHQEENIHLIYENPSDDQPKQINYGPRFFESYHTLGDVKYIHGLNLNQTDPTQLETAATQACKSIGSKLHLLELGNEFNVAPIMYRPSNYSIGDYVREWNSKSESVRRTVQKACGDFPGLMAPSCILLDGIDIGPLLEKLPVQGSLPDFIDPTKTAERIFNHGYDEKNLTKELSFHHYMGMNLPMFPVFPNDLQKTIMNHTNIVEGLKSHIQRAQKLAYLGHPYILGETNSIGVQGRDGETNNIKRLHFHQGLDYRYGSWQPIQSKKQAPTTRAPYYGHIMVASAIGSSGNTRVVNIPLRRDTESAYAIYEGDKLTKLAVLNLRVFNHTTDSTRPSRRYSFQVPEQFTHAKVERLTAPGSDMLDNITFGGVSYDHDLKQGKPVVIDPKEETTAIQNGILGITLPDSSAVLLTLK</sequence>
<keyword evidence="1" id="KW-0732">Signal</keyword>
<proteinExistence type="predicted"/>
<dbReference type="Gene3D" id="2.60.40.1180">
    <property type="entry name" value="Golgi alpha-mannosidase II"/>
    <property type="match status" value="1"/>
</dbReference>
<feature type="domain" description="Beta-glucuronidase C-terminal" evidence="2">
    <location>
        <begin position="402"/>
        <end position="506"/>
    </location>
</feature>
<evidence type="ECO:0000313" key="3">
    <source>
        <dbReference type="EMBL" id="OJJ78807.1"/>
    </source>
</evidence>
<name>A0A1L9V4G0_ASPGL</name>
<dbReference type="InterPro" id="IPR013780">
    <property type="entry name" value="Glyco_hydro_b"/>
</dbReference>